<feature type="DNA-binding region" description="H-T-H motif" evidence="2">
    <location>
        <begin position="33"/>
        <end position="52"/>
    </location>
</feature>
<proteinExistence type="predicted"/>
<dbReference type="AlphaFoldDB" id="A0A2X0QXY5"/>
<evidence type="ECO:0000313" key="4">
    <source>
        <dbReference type="EMBL" id="SPS10172.1"/>
    </source>
</evidence>
<name>A0A2X0QXY5_9PROT</name>
<dbReference type="InterPro" id="IPR001647">
    <property type="entry name" value="HTH_TetR"/>
</dbReference>
<dbReference type="InterPro" id="IPR036271">
    <property type="entry name" value="Tet_transcr_reg_TetR-rel_C_sf"/>
</dbReference>
<reference evidence="4" key="1">
    <citation type="submission" date="2018-05" db="EMBL/GenBank/DDBJ databases">
        <authorList>
            <person name="Lanie J.A."/>
            <person name="Ng W.-L."/>
            <person name="Kazmierczak K.M."/>
            <person name="Andrzejewski T.M."/>
            <person name="Davidsen T.M."/>
            <person name="Wayne K.J."/>
            <person name="Tettelin H."/>
            <person name="Glass J.I."/>
            <person name="Rusch D."/>
            <person name="Podicherti R."/>
            <person name="Tsui H.-C.T."/>
            <person name="Winkler M.E."/>
        </authorList>
    </citation>
    <scope>NUCLEOTIDE SEQUENCE</scope>
    <source>
        <strain evidence="4">KNB</strain>
    </source>
</reference>
<keyword evidence="1 2" id="KW-0238">DNA-binding</keyword>
<accession>A0A2X0QXY5</accession>
<dbReference type="Gene3D" id="1.10.357.10">
    <property type="entry name" value="Tetracycline Repressor, domain 2"/>
    <property type="match status" value="1"/>
</dbReference>
<gene>
    <name evidence="4" type="ORF">NITFAB_P0004</name>
</gene>
<dbReference type="GO" id="GO:0003677">
    <property type="term" value="F:DNA binding"/>
    <property type="evidence" value="ECO:0007669"/>
    <property type="project" value="UniProtKB-UniRule"/>
</dbReference>
<sequence>MSQGVHRPKRPELVKALLLDACAQQLLSGGPLSIGVVADIAGVTKGAVQHHFPTREDLVHALYDHLAEEFQAQVADDGSGASAAWRYARIALQGPCADSAKRGKALLAACVSERTVNSKWVDWVRGDRVHDGTDINKLLARLAADGLWLSEVLGIYDLSSGEREALKRLIHQLAEGT</sequence>
<dbReference type="PROSITE" id="PS50977">
    <property type="entry name" value="HTH_TETR_2"/>
    <property type="match status" value="1"/>
</dbReference>
<geneLocation type="plasmid" evidence="4">
    <name>_1</name>
</geneLocation>
<dbReference type="InterPro" id="IPR041479">
    <property type="entry name" value="TetR_CgmR_C"/>
</dbReference>
<keyword evidence="4" id="KW-0614">Plasmid</keyword>
<dbReference type="EMBL" id="LS423453">
    <property type="protein sequence ID" value="SPS10172.1"/>
    <property type="molecule type" value="Genomic_DNA"/>
</dbReference>
<evidence type="ECO:0000259" key="3">
    <source>
        <dbReference type="PROSITE" id="PS50977"/>
    </source>
</evidence>
<evidence type="ECO:0000256" key="2">
    <source>
        <dbReference type="PROSITE-ProRule" id="PRU00335"/>
    </source>
</evidence>
<feature type="domain" description="HTH tetR-type" evidence="3">
    <location>
        <begin position="12"/>
        <end position="70"/>
    </location>
</feature>
<organism evidence="4">
    <name type="scientific">Candidatus Nitrotoga fabula</name>
    <dbReference type="NCBI Taxonomy" id="2182327"/>
    <lineage>
        <taxon>Bacteria</taxon>
        <taxon>Pseudomonadati</taxon>
        <taxon>Pseudomonadota</taxon>
        <taxon>Betaproteobacteria</taxon>
        <taxon>Nitrosomonadales</taxon>
        <taxon>Gallionellaceae</taxon>
        <taxon>Candidatus Nitrotoga</taxon>
    </lineage>
</organism>
<protein>
    <submittedName>
        <fullName evidence="4">Putative transcriptional regulator, TetR family</fullName>
    </submittedName>
</protein>
<dbReference type="SUPFAM" id="SSF46689">
    <property type="entry name" value="Homeodomain-like"/>
    <property type="match status" value="1"/>
</dbReference>
<evidence type="ECO:0000256" key="1">
    <source>
        <dbReference type="ARBA" id="ARBA00023125"/>
    </source>
</evidence>
<dbReference type="SUPFAM" id="SSF48498">
    <property type="entry name" value="Tetracyclin repressor-like, C-terminal domain"/>
    <property type="match status" value="1"/>
</dbReference>
<dbReference type="Pfam" id="PF17937">
    <property type="entry name" value="TetR_C_28"/>
    <property type="match status" value="1"/>
</dbReference>
<dbReference type="InterPro" id="IPR009057">
    <property type="entry name" value="Homeodomain-like_sf"/>
</dbReference>